<protein>
    <submittedName>
        <fullName evidence="2">Uncharacterized protein</fullName>
    </submittedName>
</protein>
<name>A0ABR1NK55_9PEZI</name>
<comment type="caution">
    <text evidence="2">The sequence shown here is derived from an EMBL/GenBank/DDBJ whole genome shotgun (WGS) entry which is preliminary data.</text>
</comment>
<feature type="region of interest" description="Disordered" evidence="1">
    <location>
        <begin position="296"/>
        <end position="315"/>
    </location>
</feature>
<accession>A0ABR1NK55</accession>
<feature type="compositionally biased region" description="Polar residues" evidence="1">
    <location>
        <begin position="300"/>
        <end position="315"/>
    </location>
</feature>
<evidence type="ECO:0000313" key="2">
    <source>
        <dbReference type="EMBL" id="KAK7615563.1"/>
    </source>
</evidence>
<proteinExistence type="predicted"/>
<reference evidence="2 3" key="1">
    <citation type="submission" date="2024-04" db="EMBL/GenBank/DDBJ databases">
        <title>Phyllosticta paracitricarpa is synonymous to the EU quarantine fungus P. citricarpa based on phylogenomic analyses.</title>
        <authorList>
            <consortium name="Lawrence Berkeley National Laboratory"/>
            <person name="Van ingen-buijs V.A."/>
            <person name="Van westerhoven A.C."/>
            <person name="Haridas S."/>
            <person name="Skiadas P."/>
            <person name="Martin F."/>
            <person name="Groenewald J.Z."/>
            <person name="Crous P.W."/>
            <person name="Seidl M.F."/>
        </authorList>
    </citation>
    <scope>NUCLEOTIDE SEQUENCE [LARGE SCALE GENOMIC DNA]</scope>
    <source>
        <strain evidence="2 3">CBS 141358</strain>
    </source>
</reference>
<organism evidence="2 3">
    <name type="scientific">Phyllosticta paracitricarpa</name>
    <dbReference type="NCBI Taxonomy" id="2016321"/>
    <lineage>
        <taxon>Eukaryota</taxon>
        <taxon>Fungi</taxon>
        <taxon>Dikarya</taxon>
        <taxon>Ascomycota</taxon>
        <taxon>Pezizomycotina</taxon>
        <taxon>Dothideomycetes</taxon>
        <taxon>Dothideomycetes incertae sedis</taxon>
        <taxon>Botryosphaeriales</taxon>
        <taxon>Phyllostictaceae</taxon>
        <taxon>Phyllosticta</taxon>
    </lineage>
</organism>
<keyword evidence="3" id="KW-1185">Reference proteome</keyword>
<evidence type="ECO:0000313" key="3">
    <source>
        <dbReference type="Proteomes" id="UP001367316"/>
    </source>
</evidence>
<evidence type="ECO:0000256" key="1">
    <source>
        <dbReference type="SAM" id="MobiDB-lite"/>
    </source>
</evidence>
<dbReference type="Proteomes" id="UP001367316">
    <property type="component" value="Unassembled WGS sequence"/>
</dbReference>
<dbReference type="EMBL" id="JBBPBF010000001">
    <property type="protein sequence ID" value="KAK7615563.1"/>
    <property type="molecule type" value="Genomic_DNA"/>
</dbReference>
<gene>
    <name evidence="2" type="ORF">JOL62DRAFT_9932</name>
</gene>
<sequence>MLEVEAAADCWPGNGRGRCGFYRCGGEDNIKAGKGLCLVQLIVRHPYFGSLLRTVEGPTVTSVLVVSVVTEDVMLKQEQILDLILAVSVASATPKATRTGSGKVVMFGAEVFGPLYVSEINESYGTSGTSYAVSSKVRVAVVVGGLAVVELTTVVFAVESEILSHPEQNAVACGPNAESDLNHASLHVAEDVLANESVEIVGVPGVIKSVADVVDVAGAVVESVAAVEVVIESIGVMVEKETCGCAATGDAKELTAKRRKTFLRNSMMRLVSLAGSRCSQLRLSLLKLLPSATPRAGQTREINTSKEPTTASNNSLLLRHSIQKRSYAR</sequence>